<evidence type="ECO:0000256" key="2">
    <source>
        <dbReference type="SAM" id="SignalP"/>
    </source>
</evidence>
<dbReference type="Pfam" id="PF11209">
    <property type="entry name" value="LmeA"/>
    <property type="match status" value="1"/>
</dbReference>
<dbReference type="EMBL" id="JAENHP010000002">
    <property type="protein sequence ID" value="MBM2615432.1"/>
    <property type="molecule type" value="Genomic_DNA"/>
</dbReference>
<sequence length="306" mass="29513">MIRKRKVILGAVAAAAVVVPLVADRVAAEVVERQVASRLKCAAGLSDVPEVTLGGFPAVTQLVSRSLDDVRVTADDVTAGKATLSHVAVAAQDLKLADGGLSARSISAEATVAWSALAGLGVAGAGDKSDSDAGGGSDSEPEPGSSSEPGSGSGAGGLLGGGLFGGGGLSGGGAAGPSVGQARIAGGDAAGRLVVEADVSMGGLSLPATVYADLALRGNALVVTPAEVELRGLGLRVPATRLPEAARAGRSVDLPTLPAGLAYREISATPDGLKVAVAGTDLKAAGDLASSGRPATTGIKRCGGGS</sequence>
<keyword evidence="4" id="KW-1185">Reference proteome</keyword>
<evidence type="ECO:0000256" key="1">
    <source>
        <dbReference type="SAM" id="MobiDB-lite"/>
    </source>
</evidence>
<protein>
    <submittedName>
        <fullName evidence="3">DUF2993 domain-containing protein</fullName>
    </submittedName>
</protein>
<name>A0ABS2A6F5_9ACTN</name>
<evidence type="ECO:0000313" key="3">
    <source>
        <dbReference type="EMBL" id="MBM2615432.1"/>
    </source>
</evidence>
<dbReference type="InterPro" id="IPR021373">
    <property type="entry name" value="DUF2993"/>
</dbReference>
<organism evidence="3 4">
    <name type="scientific">Paractinoplanes ovalisporus</name>
    <dbReference type="NCBI Taxonomy" id="2810368"/>
    <lineage>
        <taxon>Bacteria</taxon>
        <taxon>Bacillati</taxon>
        <taxon>Actinomycetota</taxon>
        <taxon>Actinomycetes</taxon>
        <taxon>Micromonosporales</taxon>
        <taxon>Micromonosporaceae</taxon>
        <taxon>Paractinoplanes</taxon>
    </lineage>
</organism>
<reference evidence="3 4" key="1">
    <citation type="submission" date="2021-01" db="EMBL/GenBank/DDBJ databases">
        <title>Actinoplanes sp. nov. LDG1-06 isolated from lichen.</title>
        <authorList>
            <person name="Saeng-In P."/>
            <person name="Phongsopitanun W."/>
            <person name="Kanchanasin P."/>
            <person name="Yuki M."/>
            <person name="Kudo T."/>
            <person name="Ohkuma M."/>
            <person name="Tanasupawat S."/>
        </authorList>
    </citation>
    <scope>NUCLEOTIDE SEQUENCE [LARGE SCALE GENOMIC DNA]</scope>
    <source>
        <strain evidence="3 4">LDG1-06</strain>
    </source>
</reference>
<comment type="caution">
    <text evidence="3">The sequence shown here is derived from an EMBL/GenBank/DDBJ whole genome shotgun (WGS) entry which is preliminary data.</text>
</comment>
<feature type="signal peptide" evidence="2">
    <location>
        <begin position="1"/>
        <end position="23"/>
    </location>
</feature>
<gene>
    <name evidence="3" type="ORF">JIG36_07620</name>
</gene>
<feature type="chain" id="PRO_5045598581" evidence="2">
    <location>
        <begin position="24"/>
        <end position="306"/>
    </location>
</feature>
<evidence type="ECO:0000313" key="4">
    <source>
        <dbReference type="Proteomes" id="UP000632138"/>
    </source>
</evidence>
<keyword evidence="2" id="KW-0732">Signal</keyword>
<feature type="region of interest" description="Disordered" evidence="1">
    <location>
        <begin position="127"/>
        <end position="157"/>
    </location>
</feature>
<proteinExistence type="predicted"/>
<dbReference type="Proteomes" id="UP000632138">
    <property type="component" value="Unassembled WGS sequence"/>
</dbReference>
<accession>A0ABS2A6F5</accession>
<dbReference type="RefSeq" id="WP_203375329.1">
    <property type="nucleotide sequence ID" value="NZ_JAENHP010000002.1"/>
</dbReference>